<feature type="compositionally biased region" description="Basic residues" evidence="1">
    <location>
        <begin position="203"/>
        <end position="213"/>
    </location>
</feature>
<evidence type="ECO:0000313" key="4">
    <source>
        <dbReference type="Proteomes" id="UP000298030"/>
    </source>
</evidence>
<keyword evidence="4" id="KW-1185">Reference proteome</keyword>
<gene>
    <name evidence="3" type="ORF">FA13DRAFT_1818068</name>
</gene>
<protein>
    <recommendedName>
        <fullName evidence="2">G domain-containing protein</fullName>
    </recommendedName>
</protein>
<evidence type="ECO:0000259" key="2">
    <source>
        <dbReference type="Pfam" id="PF01926"/>
    </source>
</evidence>
<accession>A0A4Y7SRE3</accession>
<dbReference type="EMBL" id="QPFP01000069">
    <property type="protein sequence ID" value="TEB24218.1"/>
    <property type="molecule type" value="Genomic_DNA"/>
</dbReference>
<dbReference type="Pfam" id="PF01926">
    <property type="entry name" value="MMR_HSR1"/>
    <property type="match status" value="1"/>
</dbReference>
<sequence>MSTGEVPMTPPNPMAQIRAKVIGVVRWRALADGLLGALAGAQMEWVEAAATPFIGKVRSCHPSDIINSFLLEKTGLDFAISHDDEWISALKDTGVSEVDEPTAHVPEHEAGPQRAVVSVRHGVASLLSLNPTGANLNNFDEDPTVGHTVELDIPKPITASVVVGAGDCSNSKVAGPPHKGRVEAPKGGSPPPKTGEGVSTVNKRGKAKRRRPQKTKEIGECQHLISGLDEYQQTDIIIVVMGQAKCGKSMLINMLVEDQTKHRAIGSRMVPGTTEESAVVVDQAPSQCAEVNALLRDRRIVLIDTPGLNYANSSDATVLKRISQWLAASYGEGMRVGGVLYLHDITQSRVDRSNIESGEFGGFSKICGDDGMNQVSLITTKWGKLAQSEDGSARVDELLSDHWKPAISQGASVFHLRPSDTNCHVPLDGTISSPWRIVQQIVTSMDALSVANRVIRMQEELTDKKYLLSRHDTGWEVRIALTSLLAKAKEHQRLAREDGRAPNVVELLKRRCGEIDNLVQELDKWDQDFLPLLRKSLRGSLP</sequence>
<dbReference type="AlphaFoldDB" id="A0A4Y7SRE3"/>
<dbReference type="Proteomes" id="UP000298030">
    <property type="component" value="Unassembled WGS sequence"/>
</dbReference>
<proteinExistence type="predicted"/>
<dbReference type="Gene3D" id="3.40.50.300">
    <property type="entry name" value="P-loop containing nucleotide triphosphate hydrolases"/>
    <property type="match status" value="1"/>
</dbReference>
<feature type="region of interest" description="Disordered" evidence="1">
    <location>
        <begin position="170"/>
        <end position="216"/>
    </location>
</feature>
<evidence type="ECO:0000313" key="3">
    <source>
        <dbReference type="EMBL" id="TEB24218.1"/>
    </source>
</evidence>
<dbReference type="CDD" id="cd00882">
    <property type="entry name" value="Ras_like_GTPase"/>
    <property type="match status" value="1"/>
</dbReference>
<comment type="caution">
    <text evidence="3">The sequence shown here is derived from an EMBL/GenBank/DDBJ whole genome shotgun (WGS) entry which is preliminary data.</text>
</comment>
<dbReference type="InterPro" id="IPR006073">
    <property type="entry name" value="GTP-bd"/>
</dbReference>
<name>A0A4Y7SRE3_COPMI</name>
<dbReference type="OrthoDB" id="8954335at2759"/>
<feature type="domain" description="G" evidence="2">
    <location>
        <begin position="238"/>
        <end position="316"/>
    </location>
</feature>
<dbReference type="InterPro" id="IPR027417">
    <property type="entry name" value="P-loop_NTPase"/>
</dbReference>
<organism evidence="3 4">
    <name type="scientific">Coprinellus micaceus</name>
    <name type="common">Glistening ink-cap mushroom</name>
    <name type="synonym">Coprinus micaceus</name>
    <dbReference type="NCBI Taxonomy" id="71717"/>
    <lineage>
        <taxon>Eukaryota</taxon>
        <taxon>Fungi</taxon>
        <taxon>Dikarya</taxon>
        <taxon>Basidiomycota</taxon>
        <taxon>Agaricomycotina</taxon>
        <taxon>Agaricomycetes</taxon>
        <taxon>Agaricomycetidae</taxon>
        <taxon>Agaricales</taxon>
        <taxon>Agaricineae</taxon>
        <taxon>Psathyrellaceae</taxon>
        <taxon>Coprinellus</taxon>
    </lineage>
</organism>
<dbReference type="GO" id="GO:0005525">
    <property type="term" value="F:GTP binding"/>
    <property type="evidence" value="ECO:0007669"/>
    <property type="project" value="InterPro"/>
</dbReference>
<evidence type="ECO:0000256" key="1">
    <source>
        <dbReference type="SAM" id="MobiDB-lite"/>
    </source>
</evidence>
<dbReference type="SUPFAM" id="SSF52540">
    <property type="entry name" value="P-loop containing nucleoside triphosphate hydrolases"/>
    <property type="match status" value="1"/>
</dbReference>
<reference evidence="3 4" key="1">
    <citation type="journal article" date="2019" name="Nat. Ecol. Evol.">
        <title>Megaphylogeny resolves global patterns of mushroom evolution.</title>
        <authorList>
            <person name="Varga T."/>
            <person name="Krizsan K."/>
            <person name="Foldi C."/>
            <person name="Dima B."/>
            <person name="Sanchez-Garcia M."/>
            <person name="Sanchez-Ramirez S."/>
            <person name="Szollosi G.J."/>
            <person name="Szarkandi J.G."/>
            <person name="Papp V."/>
            <person name="Albert L."/>
            <person name="Andreopoulos W."/>
            <person name="Angelini C."/>
            <person name="Antonin V."/>
            <person name="Barry K.W."/>
            <person name="Bougher N.L."/>
            <person name="Buchanan P."/>
            <person name="Buyck B."/>
            <person name="Bense V."/>
            <person name="Catcheside P."/>
            <person name="Chovatia M."/>
            <person name="Cooper J."/>
            <person name="Damon W."/>
            <person name="Desjardin D."/>
            <person name="Finy P."/>
            <person name="Geml J."/>
            <person name="Haridas S."/>
            <person name="Hughes K."/>
            <person name="Justo A."/>
            <person name="Karasinski D."/>
            <person name="Kautmanova I."/>
            <person name="Kiss B."/>
            <person name="Kocsube S."/>
            <person name="Kotiranta H."/>
            <person name="LaButti K.M."/>
            <person name="Lechner B.E."/>
            <person name="Liimatainen K."/>
            <person name="Lipzen A."/>
            <person name="Lukacs Z."/>
            <person name="Mihaltcheva S."/>
            <person name="Morgado L.N."/>
            <person name="Niskanen T."/>
            <person name="Noordeloos M.E."/>
            <person name="Ohm R.A."/>
            <person name="Ortiz-Santana B."/>
            <person name="Ovrebo C."/>
            <person name="Racz N."/>
            <person name="Riley R."/>
            <person name="Savchenko A."/>
            <person name="Shiryaev A."/>
            <person name="Soop K."/>
            <person name="Spirin V."/>
            <person name="Szebenyi C."/>
            <person name="Tomsovsky M."/>
            <person name="Tulloss R.E."/>
            <person name="Uehling J."/>
            <person name="Grigoriev I.V."/>
            <person name="Vagvolgyi C."/>
            <person name="Papp T."/>
            <person name="Martin F.M."/>
            <person name="Miettinen O."/>
            <person name="Hibbett D.S."/>
            <person name="Nagy L.G."/>
        </authorList>
    </citation>
    <scope>NUCLEOTIDE SEQUENCE [LARGE SCALE GENOMIC DNA]</scope>
    <source>
        <strain evidence="3 4">FP101781</strain>
    </source>
</reference>